<accession>A0ABR9EEC8</accession>
<keyword evidence="2" id="KW-1185">Reference proteome</keyword>
<gene>
    <name evidence="1" type="ORF">PAUR_a2432</name>
</gene>
<dbReference type="RefSeq" id="WP_192507980.1">
    <property type="nucleotide sequence ID" value="NZ_AQGV01000012.1"/>
</dbReference>
<dbReference type="Proteomes" id="UP000615755">
    <property type="component" value="Unassembled WGS sequence"/>
</dbReference>
<reference evidence="1 2" key="1">
    <citation type="submission" date="2015-03" db="EMBL/GenBank/DDBJ databases">
        <title>Genome sequence of Pseudoalteromonas aurantia.</title>
        <authorList>
            <person name="Xie B.-B."/>
            <person name="Rong J.-C."/>
            <person name="Qin Q.-L."/>
            <person name="Zhang Y.-Z."/>
        </authorList>
    </citation>
    <scope>NUCLEOTIDE SEQUENCE [LARGE SCALE GENOMIC DNA]</scope>
    <source>
        <strain evidence="1 2">208</strain>
    </source>
</reference>
<comment type="caution">
    <text evidence="1">The sequence shown here is derived from an EMBL/GenBank/DDBJ whole genome shotgun (WGS) entry which is preliminary data.</text>
</comment>
<dbReference type="EMBL" id="AQGV01000012">
    <property type="protein sequence ID" value="MBE0368749.1"/>
    <property type="molecule type" value="Genomic_DNA"/>
</dbReference>
<proteinExistence type="predicted"/>
<organism evidence="1 2">
    <name type="scientific">Pseudoalteromonas aurantia 208</name>
    <dbReference type="NCBI Taxonomy" id="1314867"/>
    <lineage>
        <taxon>Bacteria</taxon>
        <taxon>Pseudomonadati</taxon>
        <taxon>Pseudomonadota</taxon>
        <taxon>Gammaproteobacteria</taxon>
        <taxon>Alteromonadales</taxon>
        <taxon>Pseudoalteromonadaceae</taxon>
        <taxon>Pseudoalteromonas</taxon>
    </lineage>
</organism>
<evidence type="ECO:0000313" key="2">
    <source>
        <dbReference type="Proteomes" id="UP000615755"/>
    </source>
</evidence>
<evidence type="ECO:0000313" key="1">
    <source>
        <dbReference type="EMBL" id="MBE0368749.1"/>
    </source>
</evidence>
<name>A0ABR9EEC8_9GAMM</name>
<sequence length="66" mass="7191">MKISINKKQLKQLTPTNTLSEAATLYVAGAGPKTARACNSRGCNDTIHCTGQEICWDHTTPERGCR</sequence>
<protein>
    <submittedName>
        <fullName evidence="1">Uncharacterized protein</fullName>
    </submittedName>
</protein>